<dbReference type="Gene3D" id="1.25.40.10">
    <property type="entry name" value="Tetratricopeptide repeat domain"/>
    <property type="match status" value="2"/>
</dbReference>
<dbReference type="AlphaFoldDB" id="A0A9Q8CMV8"/>
<keyword evidence="2" id="KW-1185">Reference proteome</keyword>
<accession>A0A9Q8CMV8</accession>
<dbReference type="Proteomes" id="UP000295280">
    <property type="component" value="Unassembled WGS sequence"/>
</dbReference>
<evidence type="ECO:0008006" key="3">
    <source>
        <dbReference type="Google" id="ProtNLM"/>
    </source>
</evidence>
<sequence length="471" mass="55431">MNDNLVSLPVDAKGYVRIAQKKIRQQQYGDAIPYLQKAIDISSERDYYIDLSTCLIQAGQIDEGIHLLYERIIQEEDFADYFYHLSEIYTELRDPNRAFLYGLYYVQLTDDQDYLDTLTTTFEVTYTSQTAVEAESTIYVAQQLFSYLFAKGRINESIDWLSSQPLHIQERKEMRNLKAMAYLFISKYNEAEVILEQLLSEDETDIHALCHYTLLLYNTQQHQKYTFFLQRLNKLHPISEDESFKLGIVLSFLKQYEGSQQLLLPIYKKRQMNNAQLFHALSFNYFALGQEKESEEMWRRLQTLSQTESPSPKEISDFNTYISSEVLPLLRSEDRHARLAGLFKLSRLPHKEAIITKELWDELEQMDDYEKLYLSYLFNELQLVKLEFIHQGLLQLWVLEQSTDLLLSWIDKAHALIEMKEIKDVSAYAAACFYLYRKSTEPYSLKKVAAAFSVSKYKLDKALTFFKQNNI</sequence>
<organism evidence="1 2">
    <name type="scientific">Macrococcus carouselicus</name>
    <dbReference type="NCBI Taxonomy" id="69969"/>
    <lineage>
        <taxon>Bacteria</taxon>
        <taxon>Bacillati</taxon>
        <taxon>Bacillota</taxon>
        <taxon>Bacilli</taxon>
        <taxon>Bacillales</taxon>
        <taxon>Staphylococcaceae</taxon>
        <taxon>Macrococcus</taxon>
    </lineage>
</organism>
<name>A0A9Q8CMV8_9STAP</name>
<dbReference type="InterPro" id="IPR011990">
    <property type="entry name" value="TPR-like_helical_dom_sf"/>
</dbReference>
<dbReference type="OrthoDB" id="2418389at2"/>
<protein>
    <recommendedName>
        <fullName evidence="3">Tetratricopeptide repeat protein</fullName>
    </recommendedName>
</protein>
<comment type="caution">
    <text evidence="1">The sequence shown here is derived from an EMBL/GenBank/DDBJ whole genome shotgun (WGS) entry which is preliminary data.</text>
</comment>
<dbReference type="SUPFAM" id="SSF48452">
    <property type="entry name" value="TPR-like"/>
    <property type="match status" value="1"/>
</dbReference>
<dbReference type="EMBL" id="SCWD01000001">
    <property type="protein sequence ID" value="TDM03690.1"/>
    <property type="molecule type" value="Genomic_DNA"/>
</dbReference>
<proteinExistence type="predicted"/>
<reference evidence="1 2" key="1">
    <citation type="submission" date="2019-01" db="EMBL/GenBank/DDBJ databases">
        <title>Draft genome sequences of the type strains of six Macrococcus species.</title>
        <authorList>
            <person name="Mazhar S."/>
            <person name="Altermann E."/>
            <person name="Hill C."/>
            <person name="Mcauliffe O."/>
        </authorList>
    </citation>
    <scope>NUCLEOTIDE SEQUENCE [LARGE SCALE GENOMIC DNA]</scope>
    <source>
        <strain evidence="1 2">ATCC 51828</strain>
    </source>
</reference>
<gene>
    <name evidence="1" type="ORF">ERX40_00555</name>
</gene>
<evidence type="ECO:0000313" key="1">
    <source>
        <dbReference type="EMBL" id="TDM03690.1"/>
    </source>
</evidence>
<evidence type="ECO:0000313" key="2">
    <source>
        <dbReference type="Proteomes" id="UP000295280"/>
    </source>
</evidence>
<dbReference type="RefSeq" id="WP_133416554.1">
    <property type="nucleotide sequence ID" value="NZ_SCWD01000001.1"/>
</dbReference>